<comment type="similarity">
    <text evidence="1">Belongs to the Mediator complex subunit 8 family.</text>
</comment>
<feature type="compositionally biased region" description="Acidic residues" evidence="2">
    <location>
        <begin position="171"/>
        <end position="188"/>
    </location>
</feature>
<comment type="function">
    <text evidence="1">Component of the Mediator complex, a coactivator involved in the regulated transcription of nearly all RNA polymerase II-dependent genes. Mediator functions as a bridge to convey information from gene-specific regulatory proteins to the basal RNA polymerase II transcription machinery. Mediator is recruited to promoters by direct interactions with regulatory proteins and serves as a scaffold for the assembly of a functional preinitiation complex with RNA polymerase II and the general transcription factors.</text>
</comment>
<comment type="subunit">
    <text evidence="1">Component of the Mediator complex.</text>
</comment>
<dbReference type="AlphaFoldDB" id="A0A9P4P2C2"/>
<feature type="region of interest" description="Disordered" evidence="2">
    <location>
        <begin position="169"/>
        <end position="191"/>
    </location>
</feature>
<evidence type="ECO:0000256" key="1">
    <source>
        <dbReference type="RuleBase" id="RU364144"/>
    </source>
</evidence>
<evidence type="ECO:0000256" key="2">
    <source>
        <dbReference type="SAM" id="MobiDB-lite"/>
    </source>
</evidence>
<dbReference type="Gene3D" id="6.10.250.2610">
    <property type="match status" value="1"/>
</dbReference>
<name>A0A9P4P2C2_9PEZI</name>
<keyword evidence="4" id="KW-1185">Reference proteome</keyword>
<dbReference type="EMBL" id="MU007009">
    <property type="protein sequence ID" value="KAF2436990.1"/>
    <property type="molecule type" value="Genomic_DNA"/>
</dbReference>
<comment type="subcellular location">
    <subcellularLocation>
        <location evidence="1">Nucleus</location>
    </subcellularLocation>
</comment>
<comment type="caution">
    <text evidence="3">The sequence shown here is derived from an EMBL/GenBank/DDBJ whole genome shotgun (WGS) entry which is preliminary data.</text>
</comment>
<sequence length="237" mass="26394">MNRPAPHRDDGKPKTEPQVLDLLRQRTETLSKSLETFLNNSFLAPQDPNGPGLPSWSEFNATFSTQTKNLTRLQSDLATHHAFLLSAHIHPNATFPADKDFVNESLLRKRLAPEVETWVSKRLKTGKALTQTEDVEEIGMGAEDWKSLWDFAGPEQERIVKEVFPDIMGREDDDEDYGEEEDGEDEVVGMEGRWVPPAVKLRDLVQFASIGVIIPEPKIPEARGGPVGGGMPGGRAR</sequence>
<feature type="region of interest" description="Disordered" evidence="2">
    <location>
        <begin position="218"/>
        <end position="237"/>
    </location>
</feature>
<accession>A0A9P4P2C2</accession>
<dbReference type="OrthoDB" id="5329317at2759"/>
<keyword evidence="1" id="KW-0010">Activator</keyword>
<dbReference type="GO" id="GO:0003712">
    <property type="term" value="F:transcription coregulator activity"/>
    <property type="evidence" value="ECO:0007669"/>
    <property type="project" value="InterPro"/>
</dbReference>
<keyword evidence="1" id="KW-0539">Nucleus</keyword>
<gene>
    <name evidence="1" type="primary">MED8</name>
    <name evidence="3" type="ORF">EJ08DRAFT_8760</name>
</gene>
<protein>
    <recommendedName>
        <fullName evidence="1">Mediator of RNA polymerase II transcription subunit 8</fullName>
    </recommendedName>
    <alternativeName>
        <fullName evidence="1">Mediator complex subunit 8</fullName>
    </alternativeName>
</protein>
<evidence type="ECO:0000313" key="3">
    <source>
        <dbReference type="EMBL" id="KAF2436990.1"/>
    </source>
</evidence>
<proteinExistence type="inferred from homology"/>
<feature type="compositionally biased region" description="Gly residues" evidence="2">
    <location>
        <begin position="225"/>
        <end position="237"/>
    </location>
</feature>
<evidence type="ECO:0000313" key="4">
    <source>
        <dbReference type="Proteomes" id="UP000800235"/>
    </source>
</evidence>
<dbReference type="Pfam" id="PF10232">
    <property type="entry name" value="Med8"/>
    <property type="match status" value="1"/>
</dbReference>
<keyword evidence="1" id="KW-0805">Transcription regulation</keyword>
<organism evidence="3 4">
    <name type="scientific">Tothia fuscella</name>
    <dbReference type="NCBI Taxonomy" id="1048955"/>
    <lineage>
        <taxon>Eukaryota</taxon>
        <taxon>Fungi</taxon>
        <taxon>Dikarya</taxon>
        <taxon>Ascomycota</taxon>
        <taxon>Pezizomycotina</taxon>
        <taxon>Dothideomycetes</taxon>
        <taxon>Pleosporomycetidae</taxon>
        <taxon>Venturiales</taxon>
        <taxon>Cylindrosympodiaceae</taxon>
        <taxon>Tothia</taxon>
    </lineage>
</organism>
<reference evidence="3" key="1">
    <citation type="journal article" date="2020" name="Stud. Mycol.">
        <title>101 Dothideomycetes genomes: a test case for predicting lifestyles and emergence of pathogens.</title>
        <authorList>
            <person name="Haridas S."/>
            <person name="Albert R."/>
            <person name="Binder M."/>
            <person name="Bloem J."/>
            <person name="Labutti K."/>
            <person name="Salamov A."/>
            <person name="Andreopoulos B."/>
            <person name="Baker S."/>
            <person name="Barry K."/>
            <person name="Bills G."/>
            <person name="Bluhm B."/>
            <person name="Cannon C."/>
            <person name="Castanera R."/>
            <person name="Culley D."/>
            <person name="Daum C."/>
            <person name="Ezra D."/>
            <person name="Gonzalez J."/>
            <person name="Henrissat B."/>
            <person name="Kuo A."/>
            <person name="Liang C."/>
            <person name="Lipzen A."/>
            <person name="Lutzoni F."/>
            <person name="Magnuson J."/>
            <person name="Mondo S."/>
            <person name="Nolan M."/>
            <person name="Ohm R."/>
            <person name="Pangilinan J."/>
            <person name="Park H.-J."/>
            <person name="Ramirez L."/>
            <person name="Alfaro M."/>
            <person name="Sun H."/>
            <person name="Tritt A."/>
            <person name="Yoshinaga Y."/>
            <person name="Zwiers L.-H."/>
            <person name="Turgeon B."/>
            <person name="Goodwin S."/>
            <person name="Spatafora J."/>
            <person name="Crous P."/>
            <person name="Grigoriev I."/>
        </authorList>
    </citation>
    <scope>NUCLEOTIDE SEQUENCE</scope>
    <source>
        <strain evidence="3">CBS 130266</strain>
    </source>
</reference>
<dbReference type="InterPro" id="IPR019364">
    <property type="entry name" value="Mediatior_Med8_fun/met"/>
</dbReference>
<dbReference type="GO" id="GO:0016592">
    <property type="term" value="C:mediator complex"/>
    <property type="evidence" value="ECO:0007669"/>
    <property type="project" value="InterPro"/>
</dbReference>
<keyword evidence="1" id="KW-0804">Transcription</keyword>
<dbReference type="GO" id="GO:0006357">
    <property type="term" value="P:regulation of transcription by RNA polymerase II"/>
    <property type="evidence" value="ECO:0007669"/>
    <property type="project" value="InterPro"/>
</dbReference>
<dbReference type="Proteomes" id="UP000800235">
    <property type="component" value="Unassembled WGS sequence"/>
</dbReference>